<evidence type="ECO:0000259" key="3">
    <source>
        <dbReference type="PROSITE" id="PS51459"/>
    </source>
</evidence>
<evidence type="ECO:0000313" key="4">
    <source>
        <dbReference type="EMBL" id="PXX78027.1"/>
    </source>
</evidence>
<dbReference type="Gene3D" id="1.10.3290.10">
    <property type="entry name" value="Fido-like domain"/>
    <property type="match status" value="1"/>
</dbReference>
<comment type="caution">
    <text evidence="4">The sequence shown here is derived from an EMBL/GenBank/DDBJ whole genome shotgun (WGS) entry which is preliminary data.</text>
</comment>
<evidence type="ECO:0000256" key="1">
    <source>
        <dbReference type="PIRSR" id="PIRSR640198-1"/>
    </source>
</evidence>
<gene>
    <name evidence="4" type="ORF">DFR34_11336</name>
</gene>
<name>A0A318L8J2_9NEIS</name>
<organism evidence="4 5">
    <name type="scientific">Rivihabitans pingtungensis</name>
    <dbReference type="NCBI Taxonomy" id="1054498"/>
    <lineage>
        <taxon>Bacteria</taxon>
        <taxon>Pseudomonadati</taxon>
        <taxon>Pseudomonadota</taxon>
        <taxon>Betaproteobacteria</taxon>
        <taxon>Neisseriales</taxon>
        <taxon>Aquaspirillaceae</taxon>
        <taxon>Rivihabitans</taxon>
    </lineage>
</organism>
<feature type="domain" description="Fido" evidence="3">
    <location>
        <begin position="206"/>
        <end position="362"/>
    </location>
</feature>
<dbReference type="PROSITE" id="PS51459">
    <property type="entry name" value="FIDO"/>
    <property type="match status" value="1"/>
</dbReference>
<dbReference type="InterPro" id="IPR036597">
    <property type="entry name" value="Fido-like_dom_sf"/>
</dbReference>
<feature type="active site" evidence="1">
    <location>
        <position position="291"/>
    </location>
</feature>
<dbReference type="Proteomes" id="UP000247555">
    <property type="component" value="Unassembled WGS sequence"/>
</dbReference>
<sequence>MVGATTRVTEVGDKRLIPASVAAELHSVLDHILFALKHEGANLGVLSHALRHVPAAELDAKMRAMPNSRFVRVACYLWEHYTQARLSDPPKITGPYVDVFDPRLYFTGDEVKDARWRVRFNGVGSLAYCVTIRRTPAILALQEVDIFAQMEAFIAEVGQGMLDRALAWAYLSETESSFEIERETPNAAKAERFVQLLHHAHDGRELSEAYWVELQQSVMSNPFDQAVSYRTEQNWLRNSMRGPLGVTYVPPGPEHVDDLMEAFNQFCNHPPKQLDPLLVASIASFGFVFIHPFMDGNGRLSRFLFHHALCRSGRLAKGFLLPVSMAIKRHEMDYLAALQTFSKPARNLWQVRQTGDNDFSFQTQTNADLYRYWDATPIVEFGLRMAKEALEHDLQKETRFLACYDRVFGMVNDQFDIRATILPTLINGCYQQQGRLSKGLRKKYEHLVQPEAYDWIESCVKDVFFSEDGEV</sequence>
<keyword evidence="2" id="KW-0067">ATP-binding</keyword>
<dbReference type="AlphaFoldDB" id="A0A318L8J2"/>
<dbReference type="InterPro" id="IPR003812">
    <property type="entry name" value="Fido"/>
</dbReference>
<dbReference type="PANTHER" id="PTHR13504">
    <property type="entry name" value="FIDO DOMAIN-CONTAINING PROTEIN DDB_G0283145"/>
    <property type="match status" value="1"/>
</dbReference>
<evidence type="ECO:0000313" key="5">
    <source>
        <dbReference type="Proteomes" id="UP000247555"/>
    </source>
</evidence>
<keyword evidence="5" id="KW-1185">Reference proteome</keyword>
<feature type="binding site" evidence="2">
    <location>
        <begin position="295"/>
        <end position="302"/>
    </location>
    <ligand>
        <name>ATP</name>
        <dbReference type="ChEBI" id="CHEBI:30616"/>
    </ligand>
</feature>
<dbReference type="InterPro" id="IPR040198">
    <property type="entry name" value="Fido_containing"/>
</dbReference>
<proteinExistence type="predicted"/>
<accession>A0A318L8J2</accession>
<dbReference type="EMBL" id="QJKI01000013">
    <property type="protein sequence ID" value="PXX78027.1"/>
    <property type="molecule type" value="Genomic_DNA"/>
</dbReference>
<dbReference type="PANTHER" id="PTHR13504:SF38">
    <property type="entry name" value="FIDO DOMAIN-CONTAINING PROTEIN"/>
    <property type="match status" value="1"/>
</dbReference>
<dbReference type="Pfam" id="PF02661">
    <property type="entry name" value="Fic"/>
    <property type="match status" value="1"/>
</dbReference>
<dbReference type="GO" id="GO:0005524">
    <property type="term" value="F:ATP binding"/>
    <property type="evidence" value="ECO:0007669"/>
    <property type="project" value="UniProtKB-KW"/>
</dbReference>
<protein>
    <submittedName>
        <fullName evidence="4">Fic/DOC family protein</fullName>
    </submittedName>
</protein>
<evidence type="ECO:0000256" key="2">
    <source>
        <dbReference type="PIRSR" id="PIRSR640198-2"/>
    </source>
</evidence>
<dbReference type="SUPFAM" id="SSF140931">
    <property type="entry name" value="Fic-like"/>
    <property type="match status" value="1"/>
</dbReference>
<keyword evidence="2" id="KW-0547">Nucleotide-binding</keyword>
<reference evidence="4 5" key="1">
    <citation type="submission" date="2018-05" db="EMBL/GenBank/DDBJ databases">
        <title>Genomic Encyclopedia of Type Strains, Phase IV (KMG-IV): sequencing the most valuable type-strain genomes for metagenomic binning, comparative biology and taxonomic classification.</title>
        <authorList>
            <person name="Goeker M."/>
        </authorList>
    </citation>
    <scope>NUCLEOTIDE SEQUENCE [LARGE SCALE GENOMIC DNA]</scope>
    <source>
        <strain evidence="4 5">DSM 29661</strain>
    </source>
</reference>